<name>H0EAY0_9ACTN</name>
<dbReference type="RefSeq" id="WP_007578550.1">
    <property type="nucleotide sequence ID" value="NZ_AGUD01000299.1"/>
</dbReference>
<evidence type="ECO:0000313" key="2">
    <source>
        <dbReference type="EMBL" id="EHN09198.1"/>
    </source>
</evidence>
<evidence type="ECO:0000313" key="3">
    <source>
        <dbReference type="Proteomes" id="UP000005143"/>
    </source>
</evidence>
<dbReference type="EMBL" id="AGUD01000299">
    <property type="protein sequence ID" value="EHN09198.1"/>
    <property type="molecule type" value="Genomic_DNA"/>
</dbReference>
<dbReference type="InterPro" id="IPR029063">
    <property type="entry name" value="SAM-dependent_MTases_sf"/>
</dbReference>
<dbReference type="SUPFAM" id="SSF53335">
    <property type="entry name" value="S-adenosyl-L-methionine-dependent methyltransferases"/>
    <property type="match status" value="1"/>
</dbReference>
<organism evidence="2 3">
    <name type="scientific">Patulibacter medicamentivorans</name>
    <dbReference type="NCBI Taxonomy" id="1097667"/>
    <lineage>
        <taxon>Bacteria</taxon>
        <taxon>Bacillati</taxon>
        <taxon>Actinomycetota</taxon>
        <taxon>Thermoleophilia</taxon>
        <taxon>Solirubrobacterales</taxon>
        <taxon>Patulibacteraceae</taxon>
        <taxon>Patulibacter</taxon>
    </lineage>
</organism>
<gene>
    <name evidence="2" type="ORF">PAI11_40050</name>
</gene>
<dbReference type="AlphaFoldDB" id="H0EAY0"/>
<reference evidence="2 3" key="1">
    <citation type="journal article" date="2013" name="Biodegradation">
        <title>Quantitative proteomic analysis of ibuprofen-degrading Patulibacter sp. strain I11.</title>
        <authorList>
            <person name="Almeida B."/>
            <person name="Kjeldal H."/>
            <person name="Lolas I."/>
            <person name="Knudsen A.D."/>
            <person name="Carvalho G."/>
            <person name="Nielsen K.L."/>
            <person name="Barreto Crespo M.T."/>
            <person name="Stensballe A."/>
            <person name="Nielsen J.L."/>
        </authorList>
    </citation>
    <scope>NUCLEOTIDE SEQUENCE [LARGE SCALE GENOMIC DNA]</scope>
    <source>
        <strain evidence="2 3">I11</strain>
    </source>
</reference>
<dbReference type="PANTHER" id="PTHR42912">
    <property type="entry name" value="METHYLTRANSFERASE"/>
    <property type="match status" value="1"/>
</dbReference>
<comment type="caution">
    <text evidence="2">The sequence shown here is derived from an EMBL/GenBank/DDBJ whole genome shotgun (WGS) entry which is preliminary data.</text>
</comment>
<accession>H0EAY0</accession>
<keyword evidence="3" id="KW-1185">Reference proteome</keyword>
<protein>
    <recommendedName>
        <fullName evidence="1">Methyltransferase type 11 domain-containing protein</fullName>
    </recommendedName>
</protein>
<dbReference type="CDD" id="cd02440">
    <property type="entry name" value="AdoMet_MTases"/>
    <property type="match status" value="1"/>
</dbReference>
<sequence length="233" mass="24895">MNLDHDPALQRIQRFWEARAREDPLRYSVPGGVAPEDEQAFLDSGDELLRAATELVGWPADGLRLAVDVGCGAGRVTGALADVADAVVAIDLAPTMIEAARARHARRRNVSWHGGHAADLRPIGSEAADAVVAIGVLGHLPTVDLVLDALSEIGRVLRPDGTALLDLHDRPPPLRLPGESAVPERVARHPLWQGAVVDLETLAAAAHQERLIIERIEGSGSGRCLVLARREAI</sequence>
<dbReference type="Pfam" id="PF08241">
    <property type="entry name" value="Methyltransf_11"/>
    <property type="match status" value="1"/>
</dbReference>
<dbReference type="GO" id="GO:0008757">
    <property type="term" value="F:S-adenosylmethionine-dependent methyltransferase activity"/>
    <property type="evidence" value="ECO:0007669"/>
    <property type="project" value="InterPro"/>
</dbReference>
<dbReference type="InterPro" id="IPR013216">
    <property type="entry name" value="Methyltransf_11"/>
</dbReference>
<dbReference type="InterPro" id="IPR050508">
    <property type="entry name" value="Methyltransf_Superfamily"/>
</dbReference>
<feature type="domain" description="Methyltransferase type 11" evidence="1">
    <location>
        <begin position="67"/>
        <end position="164"/>
    </location>
</feature>
<dbReference type="Proteomes" id="UP000005143">
    <property type="component" value="Unassembled WGS sequence"/>
</dbReference>
<dbReference type="Gene3D" id="3.40.50.150">
    <property type="entry name" value="Vaccinia Virus protein VP39"/>
    <property type="match status" value="1"/>
</dbReference>
<evidence type="ECO:0000259" key="1">
    <source>
        <dbReference type="Pfam" id="PF08241"/>
    </source>
</evidence>
<proteinExistence type="predicted"/>